<dbReference type="Proteomes" id="UP000824083">
    <property type="component" value="Unassembled WGS sequence"/>
</dbReference>
<dbReference type="Gene3D" id="3.30.420.150">
    <property type="entry name" value="Exopolyphosphatase. Domain 2"/>
    <property type="match status" value="1"/>
</dbReference>
<comment type="caution">
    <text evidence="2">The sequence shown here is derived from an EMBL/GenBank/DDBJ whole genome shotgun (WGS) entry which is preliminary data.</text>
</comment>
<dbReference type="InterPro" id="IPR003695">
    <property type="entry name" value="Ppx_GppA_N"/>
</dbReference>
<sequence>MASTNHQYSNLAEESAKSEASAFVRPNPTVTRVGFIDLGSNSSRLTVVEFDRRGRVTVLNRVKSMVRLGEGAFETKKLQPQAMQRASSCLIEFADVCRSYGVSEVMAVGTAALRVASNSMDFVNEVKTKTGFDLQVISGDEEARLIRVGIWDSLPKTKDSFLFIDIGGGSTEISVSSREKISFLESLNIGCVMMTDAFKGNAQGKISSSVFAKMQQKALEKMQHILKKVERSKFAAAIASSGTAQALLALAQVKFGEQGGFAQKPAGIELKRSQIAALAKSLSQMSAAEREKLPGLSPARAQVIVGGAAILLSILQALDLPCVYITPNNLQ</sequence>
<name>A0A9D1IHA1_9BURK</name>
<reference evidence="2" key="1">
    <citation type="submission" date="2020-10" db="EMBL/GenBank/DDBJ databases">
        <authorList>
            <person name="Gilroy R."/>
        </authorList>
    </citation>
    <scope>NUCLEOTIDE SEQUENCE</scope>
    <source>
        <strain evidence="2">7463</strain>
    </source>
</reference>
<dbReference type="CDD" id="cd24006">
    <property type="entry name" value="ASKHA_NBD_PPX_GppA"/>
    <property type="match status" value="1"/>
</dbReference>
<organism evidence="2 3">
    <name type="scientific">Candidatus Aphodousia faecigallinarum</name>
    <dbReference type="NCBI Taxonomy" id="2840677"/>
    <lineage>
        <taxon>Bacteria</taxon>
        <taxon>Pseudomonadati</taxon>
        <taxon>Pseudomonadota</taxon>
        <taxon>Betaproteobacteria</taxon>
        <taxon>Burkholderiales</taxon>
        <taxon>Sutterellaceae</taxon>
        <taxon>Sutterellaceae incertae sedis</taxon>
        <taxon>Candidatus Aphodousia</taxon>
    </lineage>
</organism>
<dbReference type="InterPro" id="IPR043129">
    <property type="entry name" value="ATPase_NBD"/>
</dbReference>
<evidence type="ECO:0000259" key="1">
    <source>
        <dbReference type="Pfam" id="PF02541"/>
    </source>
</evidence>
<reference evidence="2" key="2">
    <citation type="journal article" date="2021" name="PeerJ">
        <title>Extensive microbial diversity within the chicken gut microbiome revealed by metagenomics and culture.</title>
        <authorList>
            <person name="Gilroy R."/>
            <person name="Ravi A."/>
            <person name="Getino M."/>
            <person name="Pursley I."/>
            <person name="Horton D.L."/>
            <person name="Alikhan N.F."/>
            <person name="Baker D."/>
            <person name="Gharbi K."/>
            <person name="Hall N."/>
            <person name="Watson M."/>
            <person name="Adriaenssens E.M."/>
            <person name="Foster-Nyarko E."/>
            <person name="Jarju S."/>
            <person name="Secka A."/>
            <person name="Antonio M."/>
            <person name="Oren A."/>
            <person name="Chaudhuri R.R."/>
            <person name="La Ragione R."/>
            <person name="Hildebrand F."/>
            <person name="Pallen M.J."/>
        </authorList>
    </citation>
    <scope>NUCLEOTIDE SEQUENCE</scope>
    <source>
        <strain evidence="2">7463</strain>
    </source>
</reference>
<evidence type="ECO:0000313" key="3">
    <source>
        <dbReference type="Proteomes" id="UP000824083"/>
    </source>
</evidence>
<protein>
    <submittedName>
        <fullName evidence="2">Ppx/GppA family phosphatase</fullName>
    </submittedName>
</protein>
<feature type="domain" description="Ppx/GppA phosphatase N-terminal" evidence="1">
    <location>
        <begin position="52"/>
        <end position="326"/>
    </location>
</feature>
<proteinExistence type="predicted"/>
<evidence type="ECO:0000313" key="2">
    <source>
        <dbReference type="EMBL" id="HIU37038.1"/>
    </source>
</evidence>
<dbReference type="EMBL" id="DVMY01000036">
    <property type="protein sequence ID" value="HIU37038.1"/>
    <property type="molecule type" value="Genomic_DNA"/>
</dbReference>
<dbReference type="PANTHER" id="PTHR30005:SF0">
    <property type="entry name" value="RETROGRADE REGULATION PROTEIN 2"/>
    <property type="match status" value="1"/>
</dbReference>
<accession>A0A9D1IHA1</accession>
<gene>
    <name evidence="2" type="ORF">IAC56_02030</name>
</gene>
<dbReference type="Pfam" id="PF02541">
    <property type="entry name" value="Ppx-GppA"/>
    <property type="match status" value="1"/>
</dbReference>
<dbReference type="AlphaFoldDB" id="A0A9D1IHA1"/>
<dbReference type="SUPFAM" id="SSF53067">
    <property type="entry name" value="Actin-like ATPase domain"/>
    <property type="match status" value="2"/>
</dbReference>
<dbReference type="Gene3D" id="3.30.420.40">
    <property type="match status" value="1"/>
</dbReference>
<dbReference type="PANTHER" id="PTHR30005">
    <property type="entry name" value="EXOPOLYPHOSPHATASE"/>
    <property type="match status" value="1"/>
</dbReference>
<dbReference type="InterPro" id="IPR050273">
    <property type="entry name" value="GppA/Ppx_hydrolase"/>
</dbReference>
<feature type="non-terminal residue" evidence="2">
    <location>
        <position position="331"/>
    </location>
</feature>